<protein>
    <recommendedName>
        <fullName evidence="10">Beta-1,4-mannosyltransferase</fullName>
    </recommendedName>
    <alternativeName>
        <fullName evidence="11">GDP-Man:GlcNAc2-PP-dolichol mannosyltransferase</fullName>
    </alternativeName>
    <alternativeName>
        <fullName evidence="9">GDP-mannose-dolichol diphosphochitobiose mannosyltransferase</fullName>
    </alternativeName>
</protein>
<evidence type="ECO:0000259" key="13">
    <source>
        <dbReference type="Pfam" id="PF00534"/>
    </source>
</evidence>
<evidence type="ECO:0000256" key="8">
    <source>
        <dbReference type="ARBA" id="ARBA00023136"/>
    </source>
</evidence>
<keyword evidence="8" id="KW-0472">Membrane</keyword>
<proteinExistence type="predicted"/>
<sequence>SGCLSINRHLETRKNSRDYNQLYRDQRFHSCTLDSLPIVKYSSENLLRKCTNSAKRNWKDTRRSDQSLISSLSMPTAAVIVVGDIGRSPRTANHALSLAEEKDYDVCLIGYSESALNERIVNHPKISVIPLLSPPSLPSFVPQLLCLLWRFGWTFITLFITLLFRIGWSVNIILVQNPPALPALIVAWMISRVRNARFVIDWHNYTWSMLGERWRIREEELGLVMNEDSNEVKKEKEERRVKGGKATYIRLTHYLEGSLGRSSDSSLCVSSAMADDLRKRWNITARVFYDRPPNWKFGTVSLSTKHSLFRSLGEKSVKEGNEEIANMLMGGGGEDNQDTFFSRENKSGDVSLREDRPLIVISSTSWTPDEDFSILLDAVAKYDERVKIEKNKLPHLFLIITGKGPEKAYYMDKINQLDLSHVSFYSPWLEAADYPTAVATADIGVCLHTSTSGVDLPMKVVDMFGCGVPVLAKRFPAIGELVKEKENGYLFDTHDDLVDLLVKMARGHPEENKELHKLQAHVKSSKGRLRSWEETWGEATKEAFRDEKNKEKRLE</sequence>
<dbReference type="Pfam" id="PF00534">
    <property type="entry name" value="Glycos_transf_1"/>
    <property type="match status" value="1"/>
</dbReference>
<evidence type="ECO:0000256" key="6">
    <source>
        <dbReference type="ARBA" id="ARBA00022824"/>
    </source>
</evidence>
<evidence type="ECO:0000256" key="2">
    <source>
        <dbReference type="ARBA" id="ARBA00004922"/>
    </source>
</evidence>
<name>A0A8R1V4Y2_PRIPA</name>
<dbReference type="PANTHER" id="PTHR13036">
    <property type="entry name" value="BETA1,4 MANNOSYLTRANSFERASE"/>
    <property type="match status" value="1"/>
</dbReference>
<dbReference type="EnsemblMetazoa" id="PPA46766.1">
    <property type="protein sequence ID" value="PPA46766.1"/>
    <property type="gene ID" value="WBGene00304545"/>
</dbReference>
<dbReference type="GO" id="GO:0005789">
    <property type="term" value="C:endoplasmic reticulum membrane"/>
    <property type="evidence" value="ECO:0007669"/>
    <property type="project" value="UniProtKB-SubCell"/>
</dbReference>
<evidence type="ECO:0000313" key="15">
    <source>
        <dbReference type="Proteomes" id="UP000005239"/>
    </source>
</evidence>
<evidence type="ECO:0000256" key="9">
    <source>
        <dbReference type="ARBA" id="ARBA00031434"/>
    </source>
</evidence>
<dbReference type="AlphaFoldDB" id="A0A8R1V4Y2"/>
<keyword evidence="4" id="KW-0808">Transferase</keyword>
<evidence type="ECO:0000256" key="10">
    <source>
        <dbReference type="ARBA" id="ARBA00031566"/>
    </source>
</evidence>
<evidence type="ECO:0000256" key="7">
    <source>
        <dbReference type="ARBA" id="ARBA00022989"/>
    </source>
</evidence>
<accession>A0A8R1V4Y2</accession>
<keyword evidence="5" id="KW-0812">Transmembrane</keyword>
<evidence type="ECO:0000256" key="4">
    <source>
        <dbReference type="ARBA" id="ARBA00022679"/>
    </source>
</evidence>
<gene>
    <name evidence="14" type="primary">WBGene00304545</name>
</gene>
<dbReference type="GO" id="GO:0004578">
    <property type="term" value="F:chitobiosyldiphosphodolichol beta-mannosyltransferase activity"/>
    <property type="evidence" value="ECO:0007669"/>
    <property type="project" value="UniProtKB-EC"/>
</dbReference>
<dbReference type="PANTHER" id="PTHR13036:SF0">
    <property type="entry name" value="CHITOBIOSYLDIPHOSPHODOLICHOL BETA-MANNOSYLTRANSFERASE"/>
    <property type="match status" value="1"/>
</dbReference>
<dbReference type="Proteomes" id="UP000005239">
    <property type="component" value="Unassembled WGS sequence"/>
</dbReference>
<evidence type="ECO:0000313" key="14">
    <source>
        <dbReference type="EnsemblMetazoa" id="PPA46766.1"/>
    </source>
</evidence>
<dbReference type="InterPro" id="IPR001296">
    <property type="entry name" value="Glyco_trans_1"/>
</dbReference>
<evidence type="ECO:0000256" key="11">
    <source>
        <dbReference type="ARBA" id="ARBA00033088"/>
    </source>
</evidence>
<feature type="domain" description="Glycosyl transferase family 1" evidence="13">
    <location>
        <begin position="352"/>
        <end position="504"/>
    </location>
</feature>
<keyword evidence="7" id="KW-1133">Transmembrane helix</keyword>
<dbReference type="Gene3D" id="3.40.50.2000">
    <property type="entry name" value="Glycogen Phosphorylase B"/>
    <property type="match status" value="1"/>
</dbReference>
<organism evidence="14 15">
    <name type="scientific">Pristionchus pacificus</name>
    <name type="common">Parasitic nematode worm</name>
    <dbReference type="NCBI Taxonomy" id="54126"/>
    <lineage>
        <taxon>Eukaryota</taxon>
        <taxon>Metazoa</taxon>
        <taxon>Ecdysozoa</taxon>
        <taxon>Nematoda</taxon>
        <taxon>Chromadorea</taxon>
        <taxon>Rhabditida</taxon>
        <taxon>Rhabditina</taxon>
        <taxon>Diplogasteromorpha</taxon>
        <taxon>Diplogasteroidea</taxon>
        <taxon>Neodiplogasteridae</taxon>
        <taxon>Pristionchus</taxon>
    </lineage>
</organism>
<dbReference type="OrthoDB" id="614844at2759"/>
<dbReference type="InterPro" id="IPR026051">
    <property type="entry name" value="ALG1-like"/>
</dbReference>
<evidence type="ECO:0000256" key="1">
    <source>
        <dbReference type="ARBA" id="ARBA00004389"/>
    </source>
</evidence>
<keyword evidence="3" id="KW-0328">Glycosyltransferase</keyword>
<reference evidence="15" key="1">
    <citation type="journal article" date="2008" name="Nat. Genet.">
        <title>The Pristionchus pacificus genome provides a unique perspective on nematode lifestyle and parasitism.</title>
        <authorList>
            <person name="Dieterich C."/>
            <person name="Clifton S.W."/>
            <person name="Schuster L.N."/>
            <person name="Chinwalla A."/>
            <person name="Delehaunty K."/>
            <person name="Dinkelacker I."/>
            <person name="Fulton L."/>
            <person name="Fulton R."/>
            <person name="Godfrey J."/>
            <person name="Minx P."/>
            <person name="Mitreva M."/>
            <person name="Roeseler W."/>
            <person name="Tian H."/>
            <person name="Witte H."/>
            <person name="Yang S.P."/>
            <person name="Wilson R.K."/>
            <person name="Sommer R.J."/>
        </authorList>
    </citation>
    <scope>NUCLEOTIDE SEQUENCE [LARGE SCALE GENOMIC DNA]</scope>
    <source>
        <strain evidence="15">PS312</strain>
    </source>
</reference>
<evidence type="ECO:0000256" key="3">
    <source>
        <dbReference type="ARBA" id="ARBA00022676"/>
    </source>
</evidence>
<comment type="pathway">
    <text evidence="2">Protein modification; protein glycosylation.</text>
</comment>
<reference evidence="14" key="2">
    <citation type="submission" date="2022-06" db="UniProtKB">
        <authorList>
            <consortium name="EnsemblMetazoa"/>
        </authorList>
    </citation>
    <scope>IDENTIFICATION</scope>
    <source>
        <strain evidence="14">PS312</strain>
    </source>
</reference>
<dbReference type="GO" id="GO:0000030">
    <property type="term" value="F:mannosyltransferase activity"/>
    <property type="evidence" value="ECO:0000318"/>
    <property type="project" value="GO_Central"/>
</dbReference>
<dbReference type="GO" id="GO:0005783">
    <property type="term" value="C:endoplasmic reticulum"/>
    <property type="evidence" value="ECO:0000318"/>
    <property type="project" value="GO_Central"/>
</dbReference>
<dbReference type="SUPFAM" id="SSF53756">
    <property type="entry name" value="UDP-Glycosyltransferase/glycogen phosphorylase"/>
    <property type="match status" value="1"/>
</dbReference>
<evidence type="ECO:0000256" key="12">
    <source>
        <dbReference type="ARBA" id="ARBA00045071"/>
    </source>
</evidence>
<evidence type="ECO:0000256" key="5">
    <source>
        <dbReference type="ARBA" id="ARBA00022692"/>
    </source>
</evidence>
<keyword evidence="6" id="KW-0256">Endoplasmic reticulum</keyword>
<keyword evidence="15" id="KW-1185">Reference proteome</keyword>
<comment type="catalytic activity">
    <reaction evidence="12">
        <text>an N,N'-diacetylchitobiosyl-diphospho-di-trans,poly-cis-dolichol + GDP-alpha-D-mannose = a beta-D-Man-(1-&gt;4)-beta-D-GlcNAc-(1-&gt;4)-alpha-D-GlcNAc-diphospho-di-trans,poly-cis-dolichol + GDP + H(+)</text>
        <dbReference type="Rhea" id="RHEA:13865"/>
        <dbReference type="Rhea" id="RHEA-COMP:19510"/>
        <dbReference type="Rhea" id="RHEA-COMP:19511"/>
        <dbReference type="ChEBI" id="CHEBI:15378"/>
        <dbReference type="ChEBI" id="CHEBI:57269"/>
        <dbReference type="ChEBI" id="CHEBI:57527"/>
        <dbReference type="ChEBI" id="CHEBI:58189"/>
        <dbReference type="ChEBI" id="CHEBI:58472"/>
        <dbReference type="EC" id="2.4.1.142"/>
    </reaction>
    <physiologicalReaction direction="left-to-right" evidence="12">
        <dbReference type="Rhea" id="RHEA:13866"/>
    </physiologicalReaction>
</comment>
<comment type="subcellular location">
    <subcellularLocation>
        <location evidence="1">Endoplasmic reticulum membrane</location>
        <topology evidence="1">Single-pass membrane protein</topology>
    </subcellularLocation>
</comment>